<evidence type="ECO:0000313" key="1">
    <source>
        <dbReference type="EMBL" id="XFO72322.1"/>
    </source>
</evidence>
<protein>
    <submittedName>
        <fullName evidence="1">Uncharacterized protein</fullName>
    </submittedName>
</protein>
<dbReference type="RefSeq" id="WP_093798237.1">
    <property type="nucleotide sequence ID" value="NZ_CP155571.1"/>
</dbReference>
<gene>
    <name evidence="1" type="ORF">SPACI_023740</name>
</gene>
<dbReference type="Proteomes" id="UP000216052">
    <property type="component" value="Chromosome"/>
</dbReference>
<reference evidence="1" key="1">
    <citation type="submission" date="2024-05" db="EMBL/GenBank/DDBJ databases">
        <title>Isolation and characterization of Sporomusa carbonis sp. nov., a carboxydotrophic hydrogenogen in the genus of Sporomusa isolated from a charcoal burning pile.</title>
        <authorList>
            <person name="Boeer T."/>
            <person name="Rosenbaum F."/>
            <person name="Eysell L."/>
            <person name="Mueller V."/>
            <person name="Daniel R."/>
            <person name="Poehlein A."/>
        </authorList>
    </citation>
    <scope>NUCLEOTIDE SEQUENCE [LARGE SCALE GENOMIC DNA]</scope>
    <source>
        <strain evidence="1">DSM 3132</strain>
    </source>
</reference>
<organism evidence="1 2">
    <name type="scientific">Sporomusa acidovorans (strain ATCC 49682 / DSM 3132 / Mol)</name>
    <dbReference type="NCBI Taxonomy" id="1123286"/>
    <lineage>
        <taxon>Bacteria</taxon>
        <taxon>Bacillati</taxon>
        <taxon>Bacillota</taxon>
        <taxon>Negativicutes</taxon>
        <taxon>Selenomonadales</taxon>
        <taxon>Sporomusaceae</taxon>
        <taxon>Sporomusa</taxon>
    </lineage>
</organism>
<proteinExistence type="predicted"/>
<accession>A0ABZ3J1R4</accession>
<evidence type="ECO:0000313" key="2">
    <source>
        <dbReference type="Proteomes" id="UP000216052"/>
    </source>
</evidence>
<keyword evidence="2" id="KW-1185">Reference proteome</keyword>
<name>A0ABZ3J1R4_SPOA4</name>
<sequence length="102" mass="11808">MNSQQWTLLANWPINNKRRVILKDKGPHLIDITSDETTINEIIAKVLCSSWSKDELMAYLNNKELAATDKTGSRIVDFIARRNDEKNRRVNDGFRKNGHQAR</sequence>
<dbReference type="EMBL" id="CP155571">
    <property type="protein sequence ID" value="XFO72322.1"/>
    <property type="molecule type" value="Genomic_DNA"/>
</dbReference>